<comment type="caution">
    <text evidence="1">The sequence shown here is derived from an EMBL/GenBank/DDBJ whole genome shotgun (WGS) entry which is preliminary data.</text>
</comment>
<protein>
    <recommendedName>
        <fullName evidence="3">DinB family protein</fullName>
    </recommendedName>
</protein>
<dbReference type="InterPro" id="IPR034660">
    <property type="entry name" value="DinB/YfiT-like"/>
</dbReference>
<dbReference type="Proteomes" id="UP000612899">
    <property type="component" value="Unassembled WGS sequence"/>
</dbReference>
<evidence type="ECO:0000313" key="1">
    <source>
        <dbReference type="EMBL" id="GIH03529.1"/>
    </source>
</evidence>
<dbReference type="AlphaFoldDB" id="A0A8J3Q4Z3"/>
<name>A0A8J3Q4Z3_9ACTN</name>
<reference evidence="1" key="1">
    <citation type="submission" date="2021-01" db="EMBL/GenBank/DDBJ databases">
        <title>Whole genome shotgun sequence of Rhizocola hellebori NBRC 109834.</title>
        <authorList>
            <person name="Komaki H."/>
            <person name="Tamura T."/>
        </authorList>
    </citation>
    <scope>NUCLEOTIDE SEQUENCE</scope>
    <source>
        <strain evidence="1">NBRC 109834</strain>
    </source>
</reference>
<evidence type="ECO:0008006" key="3">
    <source>
        <dbReference type="Google" id="ProtNLM"/>
    </source>
</evidence>
<dbReference type="EMBL" id="BONY01000008">
    <property type="protein sequence ID" value="GIH03529.1"/>
    <property type="molecule type" value="Genomic_DNA"/>
</dbReference>
<accession>A0A8J3Q4Z3</accession>
<proteinExistence type="predicted"/>
<sequence>MDSDTGSPTCLRVRKLAGMSTWIMPERHEPPHNPIDERAALEDRLEFQRTTLLRKCGGLTPEQLALRSVPPSKLSLLGLVRHMSGVEAWFHSYDGQPDHEFFSNYGQGSTDGFDDIDITRAADDLASYQASVARSRAAVAGHSLDDACPGENYTLRWIYLHMIEEYARHNGHADLLRERLDGTTGE</sequence>
<dbReference type="Gene3D" id="1.20.120.450">
    <property type="entry name" value="dinb family like domain"/>
    <property type="match status" value="1"/>
</dbReference>
<dbReference type="InterPro" id="IPR007061">
    <property type="entry name" value="MST-like"/>
</dbReference>
<organism evidence="1 2">
    <name type="scientific">Rhizocola hellebori</name>
    <dbReference type="NCBI Taxonomy" id="1392758"/>
    <lineage>
        <taxon>Bacteria</taxon>
        <taxon>Bacillati</taxon>
        <taxon>Actinomycetota</taxon>
        <taxon>Actinomycetes</taxon>
        <taxon>Micromonosporales</taxon>
        <taxon>Micromonosporaceae</taxon>
        <taxon>Rhizocola</taxon>
    </lineage>
</organism>
<dbReference type="SUPFAM" id="SSF109854">
    <property type="entry name" value="DinB/YfiT-like putative metalloenzymes"/>
    <property type="match status" value="1"/>
</dbReference>
<gene>
    <name evidence="1" type="ORF">Rhe02_15960</name>
</gene>
<dbReference type="Pfam" id="PF04978">
    <property type="entry name" value="MST"/>
    <property type="match status" value="1"/>
</dbReference>
<keyword evidence="2" id="KW-1185">Reference proteome</keyword>
<evidence type="ECO:0000313" key="2">
    <source>
        <dbReference type="Proteomes" id="UP000612899"/>
    </source>
</evidence>